<gene>
    <name evidence="2" type="ORF">P0Y53_18720</name>
</gene>
<dbReference type="SUPFAM" id="SSF63829">
    <property type="entry name" value="Calcium-dependent phosphotriesterase"/>
    <property type="match status" value="1"/>
</dbReference>
<feature type="chain" id="PRO_5042469115" description="Fibronectin type-III domain-containing protein" evidence="1">
    <location>
        <begin position="20"/>
        <end position="430"/>
    </location>
</feature>
<dbReference type="EMBL" id="CP119311">
    <property type="protein sequence ID" value="WEK34525.1"/>
    <property type="molecule type" value="Genomic_DNA"/>
</dbReference>
<evidence type="ECO:0000256" key="1">
    <source>
        <dbReference type="SAM" id="SignalP"/>
    </source>
</evidence>
<proteinExistence type="predicted"/>
<name>A0AAJ5WPR6_9BACT</name>
<reference evidence="2" key="1">
    <citation type="submission" date="2023-03" db="EMBL/GenBank/DDBJ databases">
        <title>Andean soil-derived lignocellulolytic bacterial consortium as a source of novel taxa and putative plastic-active enzymes.</title>
        <authorList>
            <person name="Diaz-Garcia L."/>
            <person name="Chuvochina M."/>
            <person name="Feuerriegel G."/>
            <person name="Bunk B."/>
            <person name="Sproer C."/>
            <person name="Streit W.R."/>
            <person name="Rodriguez L.M."/>
            <person name="Overmann J."/>
            <person name="Jimenez D.J."/>
        </authorList>
    </citation>
    <scope>NUCLEOTIDE SEQUENCE</scope>
    <source>
        <strain evidence="2">MAG 7</strain>
    </source>
</reference>
<dbReference type="Proteomes" id="UP001220610">
    <property type="component" value="Chromosome"/>
</dbReference>
<evidence type="ECO:0000313" key="3">
    <source>
        <dbReference type="Proteomes" id="UP001220610"/>
    </source>
</evidence>
<keyword evidence="1" id="KW-0732">Signal</keyword>
<sequence>MKKITLYLLLSLGFLACNTKDVLLVTPPNEQGLKIDKVINDSTIVLSWTKSEGTDFRQYRIARVATYLKNDKFASVYDTAFIGTDINITSFTETRMPLANEITYFLFVDSVNVPRTITVSTVAYQRPNSVLFCMPTDVLFSKEHRHLYITEQKKIHIVDYTTGRPVLSKEFPTGIGYCALGVYNGSTELYVPLNDGWVEILDPVSLDLKDRIYVAGFGIGSVLALNGKVFVSSSDRSFSGYSNCVKVFDRASKSLLGRTGYWDQTRLVALEGTAIEMIDLTLNIMPTGLSYYSFTPDGIPLTKKEDSYHGDFPISASIIRSFPDGSRFITSSSGTIFNKSLVFDRYLKQYNNYNDSYTDFAFNDDGSIIYAANGPKKKIDIIRYPTTTNTGNYPTKFFPYKLFRDGNSLISVSMINLSQQTYLQVENIKL</sequence>
<dbReference type="PROSITE" id="PS51257">
    <property type="entry name" value="PROKAR_LIPOPROTEIN"/>
    <property type="match status" value="1"/>
</dbReference>
<accession>A0AAJ5WPR6</accession>
<dbReference type="InterPro" id="IPR015943">
    <property type="entry name" value="WD40/YVTN_repeat-like_dom_sf"/>
</dbReference>
<feature type="signal peptide" evidence="1">
    <location>
        <begin position="1"/>
        <end position="19"/>
    </location>
</feature>
<protein>
    <recommendedName>
        <fullName evidence="4">Fibronectin type-III domain-containing protein</fullName>
    </recommendedName>
</protein>
<evidence type="ECO:0000313" key="2">
    <source>
        <dbReference type="EMBL" id="WEK34525.1"/>
    </source>
</evidence>
<dbReference type="Gene3D" id="2.130.10.10">
    <property type="entry name" value="YVTN repeat-like/Quinoprotein amine dehydrogenase"/>
    <property type="match status" value="1"/>
</dbReference>
<organism evidence="2 3">
    <name type="scientific">Candidatus Pseudobacter hemicellulosilyticus</name>
    <dbReference type="NCBI Taxonomy" id="3121375"/>
    <lineage>
        <taxon>Bacteria</taxon>
        <taxon>Pseudomonadati</taxon>
        <taxon>Bacteroidota</taxon>
        <taxon>Chitinophagia</taxon>
        <taxon>Chitinophagales</taxon>
        <taxon>Chitinophagaceae</taxon>
        <taxon>Pseudobacter</taxon>
    </lineage>
</organism>
<dbReference type="AlphaFoldDB" id="A0AAJ5WPR6"/>
<evidence type="ECO:0008006" key="4">
    <source>
        <dbReference type="Google" id="ProtNLM"/>
    </source>
</evidence>